<comment type="caution">
    <text evidence="1">The sequence shown here is derived from an EMBL/GenBank/DDBJ whole genome shotgun (WGS) entry which is preliminary data.</text>
</comment>
<sequence>MSKSSSSRRSRGSRSSLLDKQVTGTTTLTLIGEEVIYVVTDERSSTEPPPYMILNDNASKTYAISTNVLATIAGNPDLCSTMLAHVKATVSQELVSDQLDSNNVVHIAANYVHECVTVWERDNPNMHFPSATQIVGWCNGEPSVYGIQCANPPQVTHEHGSGFVHGSGEKSVQDYYKKEDPMPYKRGRPRRSDIELAQIGKRAVVFSALNERYTGGRVCSVEVRPDMIHESGSEEILKVLHDDYDYFKTYLSHFLFCLYRKSDFEYTIDTEAMLSQVIHTRFTSGIQRSHVIQIKEKYFIRILQFPDGEVAKEEFQAVKSEWKQQLGYGHTQDVDVHPHIRSLPWIELHQLQGAPLVFAMATKKYISLFLDL</sequence>
<accession>A0A2P6Q5S1</accession>
<dbReference type="EMBL" id="PDCK01000043">
    <property type="protein sequence ID" value="PRQ29528.1"/>
    <property type="molecule type" value="Genomic_DNA"/>
</dbReference>
<dbReference type="SUPFAM" id="SSF56235">
    <property type="entry name" value="N-terminal nucleophile aminohydrolases (Ntn hydrolases)"/>
    <property type="match status" value="1"/>
</dbReference>
<keyword evidence="1" id="KW-0378">Hydrolase</keyword>
<dbReference type="InterPro" id="IPR001353">
    <property type="entry name" value="Proteasome_sua/b"/>
</dbReference>
<protein>
    <submittedName>
        <fullName evidence="1">Putative proteasome, subunit alpha/beta, nucleophile aminohydrolase</fullName>
    </submittedName>
</protein>
<name>A0A2P6Q5S1_ROSCH</name>
<keyword evidence="2" id="KW-1185">Reference proteome</keyword>
<dbReference type="OrthoDB" id="10458787at2759"/>
<keyword evidence="1" id="KW-0647">Proteasome</keyword>
<dbReference type="GO" id="GO:0005839">
    <property type="term" value="C:proteasome core complex"/>
    <property type="evidence" value="ECO:0007669"/>
    <property type="project" value="InterPro"/>
</dbReference>
<dbReference type="InterPro" id="IPR029055">
    <property type="entry name" value="Ntn_hydrolases_N"/>
</dbReference>
<dbReference type="GO" id="GO:0051603">
    <property type="term" value="P:proteolysis involved in protein catabolic process"/>
    <property type="evidence" value="ECO:0007669"/>
    <property type="project" value="InterPro"/>
</dbReference>
<dbReference type="OMA" id="ANYVHEC"/>
<dbReference type="AlphaFoldDB" id="A0A2P6Q5S1"/>
<proteinExistence type="predicted"/>
<gene>
    <name evidence="1" type="ORF">RchiOBHm_Chr5g0014851</name>
</gene>
<reference evidence="1 2" key="1">
    <citation type="journal article" date="2018" name="Nat. Genet.">
        <title>The Rosa genome provides new insights in the design of modern roses.</title>
        <authorList>
            <person name="Bendahmane M."/>
        </authorList>
    </citation>
    <scope>NUCLEOTIDE SEQUENCE [LARGE SCALE GENOMIC DNA]</scope>
    <source>
        <strain evidence="2">cv. Old Blush</strain>
    </source>
</reference>
<evidence type="ECO:0000313" key="2">
    <source>
        <dbReference type="Proteomes" id="UP000238479"/>
    </source>
</evidence>
<dbReference type="Gramene" id="PRQ29528">
    <property type="protein sequence ID" value="PRQ29528"/>
    <property type="gene ID" value="RchiOBHm_Chr5g0014851"/>
</dbReference>
<dbReference type="Gene3D" id="3.60.20.10">
    <property type="entry name" value="Glutamine Phosphoribosylpyrophosphate, subunit 1, domain 1"/>
    <property type="match status" value="1"/>
</dbReference>
<evidence type="ECO:0000313" key="1">
    <source>
        <dbReference type="EMBL" id="PRQ29528.1"/>
    </source>
</evidence>
<dbReference type="Pfam" id="PF00227">
    <property type="entry name" value="Proteasome"/>
    <property type="match status" value="1"/>
</dbReference>
<dbReference type="GO" id="GO:0016787">
    <property type="term" value="F:hydrolase activity"/>
    <property type="evidence" value="ECO:0007669"/>
    <property type="project" value="UniProtKB-KW"/>
</dbReference>
<dbReference type="Proteomes" id="UP000238479">
    <property type="component" value="Chromosome 5"/>
</dbReference>
<organism evidence="1 2">
    <name type="scientific">Rosa chinensis</name>
    <name type="common">China rose</name>
    <dbReference type="NCBI Taxonomy" id="74649"/>
    <lineage>
        <taxon>Eukaryota</taxon>
        <taxon>Viridiplantae</taxon>
        <taxon>Streptophyta</taxon>
        <taxon>Embryophyta</taxon>
        <taxon>Tracheophyta</taxon>
        <taxon>Spermatophyta</taxon>
        <taxon>Magnoliopsida</taxon>
        <taxon>eudicotyledons</taxon>
        <taxon>Gunneridae</taxon>
        <taxon>Pentapetalae</taxon>
        <taxon>rosids</taxon>
        <taxon>fabids</taxon>
        <taxon>Rosales</taxon>
        <taxon>Rosaceae</taxon>
        <taxon>Rosoideae</taxon>
        <taxon>Rosoideae incertae sedis</taxon>
        <taxon>Rosa</taxon>
    </lineage>
</organism>